<dbReference type="SMART" id="SM00542">
    <property type="entry name" value="FYRC"/>
    <property type="match status" value="1"/>
</dbReference>
<dbReference type="Pfam" id="PF05964">
    <property type="entry name" value="FYRN"/>
    <property type="match status" value="1"/>
</dbReference>
<sequence>MFPCEQLKTQNYNQKSCIVPHFYHIVYPNKEAANGIENQSMVSIFEERERVLKYQYEGFGRHLQNICSEQFVERPMNFGEWSLNERETFKRYFLIFGYGRWQLIRDSSKNSGFNLEDKADEEMILYANSFIQTIISQLKAQETKEVQQFLINLVETNQYDAVIDSNLQMWGGESFAQRAIQWGKRIQLLFVVNRLTKIYKQKRKAYLSQDQNDRIDQKLYKNYQNKDNLLNFISNDQLIGMRPATWWSRKHDIDLVLGTYKWGYGNYQMMREDPKLSYCKINRNDTNYMFPMAENITKRLKKLVQLVSRIEGEFDFEGQTKPSEHSGFSFEEKNGIIEILGDYGIPISHDENKKSDWQLLRNRVSHYLNKIMTQPDHKLEKFITFIQLECQKLIQEYHSAISRLGQVKKDEKQDDNEFKIPKTKNLRLDQIDMELFFKSDDEDDFKVNIEQAMRIQTRISMSRENQLFEACIDELQDQIQTDRDNDDCYLPEQWVVGIHDRGLLNAVAENGVNFLKSVKHVHEYGLYACNINSKKLVKRVEYLCGFFKNLPNRKTDQPKDRQIALKASMLNITQRPTQKVKINIDTDKNGDILYPIIITQSLKILDLGYIEWERPDYHSHRNIFPIGFKTIRTHQSLYSVGGRADYICEILDGGDRPLFKVIPMEEQDKPLVRESASGCWLEIVKRIESLTNIRKGKVTVSGPDRFGLQEAGVMQLIQQLPNANKCQKYNFR</sequence>
<dbReference type="EMBL" id="CCKQ01013498">
    <property type="protein sequence ID" value="CDW85164.1"/>
    <property type="molecule type" value="Genomic_DNA"/>
</dbReference>
<name>A0A078ASL5_STYLE</name>
<dbReference type="PANTHER" id="PTHR22715:SF0">
    <property type="entry name" value="TRANSFORMING GROWTH FACTOR BETA REGULATOR 1"/>
    <property type="match status" value="1"/>
</dbReference>
<evidence type="ECO:0000256" key="1">
    <source>
        <dbReference type="ARBA" id="ARBA00004123"/>
    </source>
</evidence>
<proteinExistence type="predicted"/>
<dbReference type="InterPro" id="IPR003889">
    <property type="entry name" value="FYrich_C"/>
</dbReference>
<evidence type="ECO:0000313" key="3">
    <source>
        <dbReference type="EMBL" id="CDW85164.1"/>
    </source>
</evidence>
<comment type="subcellular location">
    <subcellularLocation>
        <location evidence="1">Nucleus</location>
    </subcellularLocation>
</comment>
<dbReference type="GO" id="GO:0005634">
    <property type="term" value="C:nucleus"/>
    <property type="evidence" value="ECO:0007669"/>
    <property type="project" value="UniProtKB-SubCell"/>
</dbReference>
<dbReference type="InterPro" id="IPR040092">
    <property type="entry name" value="TBRG1"/>
</dbReference>
<keyword evidence="2" id="KW-0539">Nucleus</keyword>
<protein>
    <submittedName>
        <fullName evidence="3">F y-rich n-terminus family protein</fullName>
    </submittedName>
</protein>
<accession>A0A078ASL5</accession>
<keyword evidence="4" id="KW-1185">Reference proteome</keyword>
<dbReference type="AlphaFoldDB" id="A0A078ASL5"/>
<dbReference type="Gene3D" id="1.10.10.60">
    <property type="entry name" value="Homeodomain-like"/>
    <property type="match status" value="1"/>
</dbReference>
<dbReference type="Proteomes" id="UP000039865">
    <property type="component" value="Unassembled WGS sequence"/>
</dbReference>
<dbReference type="Pfam" id="PF05965">
    <property type="entry name" value="FYRC"/>
    <property type="match status" value="1"/>
</dbReference>
<dbReference type="InterPro" id="IPR003888">
    <property type="entry name" value="FYrich_N"/>
</dbReference>
<organism evidence="3 4">
    <name type="scientific">Stylonychia lemnae</name>
    <name type="common">Ciliate</name>
    <dbReference type="NCBI Taxonomy" id="5949"/>
    <lineage>
        <taxon>Eukaryota</taxon>
        <taxon>Sar</taxon>
        <taxon>Alveolata</taxon>
        <taxon>Ciliophora</taxon>
        <taxon>Intramacronucleata</taxon>
        <taxon>Spirotrichea</taxon>
        <taxon>Stichotrichia</taxon>
        <taxon>Sporadotrichida</taxon>
        <taxon>Oxytrichidae</taxon>
        <taxon>Stylonychinae</taxon>
        <taxon>Stylonychia</taxon>
    </lineage>
</organism>
<dbReference type="InParanoid" id="A0A078ASL5"/>
<reference evidence="3 4" key="1">
    <citation type="submission" date="2014-06" db="EMBL/GenBank/DDBJ databases">
        <authorList>
            <person name="Swart Estienne"/>
        </authorList>
    </citation>
    <scope>NUCLEOTIDE SEQUENCE [LARGE SCALE GENOMIC DNA]</scope>
    <source>
        <strain evidence="3 4">130c</strain>
    </source>
</reference>
<evidence type="ECO:0000256" key="2">
    <source>
        <dbReference type="ARBA" id="ARBA00023242"/>
    </source>
</evidence>
<dbReference type="Gene3D" id="3.30.160.360">
    <property type="match status" value="1"/>
</dbReference>
<evidence type="ECO:0000313" key="4">
    <source>
        <dbReference type="Proteomes" id="UP000039865"/>
    </source>
</evidence>
<dbReference type="OrthoDB" id="285793at2759"/>
<dbReference type="PROSITE" id="PS51542">
    <property type="entry name" value="FYRN"/>
    <property type="match status" value="1"/>
</dbReference>
<dbReference type="PROSITE" id="PS51543">
    <property type="entry name" value="FYRC"/>
    <property type="match status" value="1"/>
</dbReference>
<dbReference type="GO" id="GO:0051726">
    <property type="term" value="P:regulation of cell cycle"/>
    <property type="evidence" value="ECO:0007669"/>
    <property type="project" value="TreeGrafter"/>
</dbReference>
<gene>
    <name evidence="3" type="primary">Contig8131.g8672</name>
    <name evidence="3" type="ORF">STYLEM_14236</name>
</gene>
<dbReference type="PANTHER" id="PTHR22715">
    <property type="entry name" value="TRANSFORMING GROWTH FACTOR BETA REGULATED GENE 1"/>
    <property type="match status" value="1"/>
</dbReference>